<feature type="compositionally biased region" description="Basic and acidic residues" evidence="3">
    <location>
        <begin position="494"/>
        <end position="504"/>
    </location>
</feature>
<dbReference type="Pfam" id="PF00638">
    <property type="entry name" value="Ran_BP1"/>
    <property type="match status" value="1"/>
</dbReference>
<feature type="compositionally biased region" description="Basic and acidic residues" evidence="3">
    <location>
        <begin position="128"/>
        <end position="145"/>
    </location>
</feature>
<feature type="compositionally biased region" description="Polar residues" evidence="3">
    <location>
        <begin position="19"/>
        <end position="33"/>
    </location>
</feature>
<dbReference type="AlphaFoldDB" id="A0AAF0DKV5"/>
<dbReference type="PROSITE" id="PS50196">
    <property type="entry name" value="RANBD1"/>
    <property type="match status" value="1"/>
</dbReference>
<dbReference type="PANTHER" id="PTHR23138:SF142">
    <property type="entry name" value="RAN-BINDING PROTEIN 3B-RELATED"/>
    <property type="match status" value="1"/>
</dbReference>
<dbReference type="GO" id="GO:0005634">
    <property type="term" value="C:nucleus"/>
    <property type="evidence" value="ECO:0007669"/>
    <property type="project" value="UniProtKB-SubCell"/>
</dbReference>
<feature type="compositionally biased region" description="Acidic residues" evidence="3">
    <location>
        <begin position="482"/>
        <end position="493"/>
    </location>
</feature>
<evidence type="ECO:0000313" key="5">
    <source>
        <dbReference type="EMBL" id="WEW59331.1"/>
    </source>
</evidence>
<dbReference type="SMART" id="SM00160">
    <property type="entry name" value="RanBD"/>
    <property type="match status" value="1"/>
</dbReference>
<feature type="compositionally biased region" description="Basic and acidic residues" evidence="3">
    <location>
        <begin position="195"/>
        <end position="204"/>
    </location>
</feature>
<feature type="compositionally biased region" description="Basic and acidic residues" evidence="3">
    <location>
        <begin position="1"/>
        <end position="18"/>
    </location>
</feature>
<dbReference type="PANTHER" id="PTHR23138">
    <property type="entry name" value="RAN BINDING PROTEIN"/>
    <property type="match status" value="1"/>
</dbReference>
<feature type="region of interest" description="Disordered" evidence="3">
    <location>
        <begin position="60"/>
        <end position="365"/>
    </location>
</feature>
<dbReference type="EMBL" id="CP120629">
    <property type="protein sequence ID" value="WEW59331.1"/>
    <property type="molecule type" value="Genomic_DNA"/>
</dbReference>
<feature type="compositionally biased region" description="Basic and acidic residues" evidence="3">
    <location>
        <begin position="258"/>
        <end position="276"/>
    </location>
</feature>
<gene>
    <name evidence="5" type="ORF">PRK78_004801</name>
</gene>
<feature type="compositionally biased region" description="Basic and acidic residues" evidence="3">
    <location>
        <begin position="299"/>
        <end position="319"/>
    </location>
</feature>
<evidence type="ECO:0000256" key="3">
    <source>
        <dbReference type="SAM" id="MobiDB-lite"/>
    </source>
</evidence>
<name>A0AAF0DKV5_9EURO</name>
<evidence type="ECO:0000256" key="2">
    <source>
        <dbReference type="ARBA" id="ARBA00023242"/>
    </source>
</evidence>
<evidence type="ECO:0000259" key="4">
    <source>
        <dbReference type="PROSITE" id="PS50196"/>
    </source>
</evidence>
<feature type="compositionally biased region" description="Basic and acidic residues" evidence="3">
    <location>
        <begin position="212"/>
        <end position="250"/>
    </location>
</feature>
<feature type="compositionally biased region" description="Basic and acidic residues" evidence="3">
    <location>
        <begin position="400"/>
        <end position="411"/>
    </location>
</feature>
<protein>
    <recommendedName>
        <fullName evidence="4">RanBD1 domain-containing protein</fullName>
    </recommendedName>
</protein>
<sequence>MADSEERAQNGRPNRESASRSPSPTPEQQSHLTENLDDVNVSQSALKGMEGLRLSDFLDRFGQDDWSSGPGGDIPGSRADMFHLKDKIPQLKEDEDELPRHDVEELSEGTKTLRPATASTEISEPVSDETKDGSGERPVRQKLKETSIAGASRQESPEDQLMASQESVPASSDERGRLRRKRSFDESREDDTVDVEAKREDEIGHRRKRSRDSKAQGKPDDQGKLLEPKDGRERTPSRSREPLDEAEKVLSPKKKRSRDQLDKDDLKSANAEKDIEGESLAQDVTDVEQPKVSANNRSAEGEPEKKRHRDDSTERDALKNELLPKPALPNPFANTSATSPFAGLQASKPADSSTKGESPVTKPVTSASAFASSGLATFAGSEKSPFGTIGGGTSVFKPLKPTDTKAEEKETVAPPTAATLSPFPAAGASPFGPLLGGFAASAFANFASSAPKGTGGLTTFASPAGTGSFGGGSKTKPFGAASDDEGGEEEQGEDEARPAFEGLEEVKEDERFYKQETETGEENEKTWYSCRGKLFQFDGKEWKERGIGTFKINAMESLIETEGSSEPKRVVRSARMIMRTDGVLRVVLNSPIFKGMKVGDANGNEPTGKQVHLAGVENGKSMPFLLRTASAESAKDVYHSIQAVMLEIR</sequence>
<proteinExistence type="predicted"/>
<feature type="compositionally biased region" description="Basic and acidic residues" evidence="3">
    <location>
        <begin position="80"/>
        <end position="104"/>
    </location>
</feature>
<feature type="region of interest" description="Disordered" evidence="3">
    <location>
        <begin position="465"/>
        <end position="504"/>
    </location>
</feature>
<keyword evidence="6" id="KW-1185">Reference proteome</keyword>
<dbReference type="Gene3D" id="2.30.29.30">
    <property type="entry name" value="Pleckstrin-homology domain (PH domain)/Phosphotyrosine-binding domain (PTB)"/>
    <property type="match status" value="1"/>
</dbReference>
<organism evidence="5 6">
    <name type="scientific">Emydomyces testavorans</name>
    <dbReference type="NCBI Taxonomy" id="2070801"/>
    <lineage>
        <taxon>Eukaryota</taxon>
        <taxon>Fungi</taxon>
        <taxon>Dikarya</taxon>
        <taxon>Ascomycota</taxon>
        <taxon>Pezizomycotina</taxon>
        <taxon>Eurotiomycetes</taxon>
        <taxon>Eurotiomycetidae</taxon>
        <taxon>Onygenales</taxon>
        <taxon>Nannizziopsiaceae</taxon>
        <taxon>Emydomyces</taxon>
    </lineage>
</organism>
<dbReference type="InterPro" id="IPR045255">
    <property type="entry name" value="RanBP1-like"/>
</dbReference>
<evidence type="ECO:0000256" key="1">
    <source>
        <dbReference type="ARBA" id="ARBA00004123"/>
    </source>
</evidence>
<keyword evidence="2" id="KW-0539">Nucleus</keyword>
<evidence type="ECO:0000313" key="6">
    <source>
        <dbReference type="Proteomes" id="UP001219355"/>
    </source>
</evidence>
<accession>A0AAF0DKV5</accession>
<dbReference type="InterPro" id="IPR011993">
    <property type="entry name" value="PH-like_dom_sf"/>
</dbReference>
<comment type="subcellular location">
    <subcellularLocation>
        <location evidence="1">Nucleus</location>
    </subcellularLocation>
</comment>
<dbReference type="SUPFAM" id="SSF50729">
    <property type="entry name" value="PH domain-like"/>
    <property type="match status" value="1"/>
</dbReference>
<feature type="domain" description="RanBD1" evidence="4">
    <location>
        <begin position="499"/>
        <end position="649"/>
    </location>
</feature>
<dbReference type="InterPro" id="IPR000156">
    <property type="entry name" value="Ran_bind_dom"/>
</dbReference>
<dbReference type="Proteomes" id="UP001219355">
    <property type="component" value="Chromosome 3"/>
</dbReference>
<reference evidence="5" key="1">
    <citation type="submission" date="2023-03" db="EMBL/GenBank/DDBJ databases">
        <title>Emydomyces testavorans Genome Sequence.</title>
        <authorList>
            <person name="Hoyer L."/>
        </authorList>
    </citation>
    <scope>NUCLEOTIDE SEQUENCE</scope>
    <source>
        <strain evidence="5">16-2883</strain>
    </source>
</reference>
<feature type="region of interest" description="Disordered" evidence="3">
    <location>
        <begin position="1"/>
        <end position="44"/>
    </location>
</feature>
<feature type="region of interest" description="Disordered" evidence="3">
    <location>
        <begin position="381"/>
        <end position="423"/>
    </location>
</feature>
<dbReference type="CDD" id="cd13180">
    <property type="entry name" value="RanBD_RanBP3"/>
    <property type="match status" value="1"/>
</dbReference>